<dbReference type="InParanoid" id="W7XGD9"/>
<dbReference type="KEGG" id="tet:TTHERM_000703469"/>
<name>W7XGD9_TETTS</name>
<evidence type="ECO:0000313" key="2">
    <source>
        <dbReference type="Proteomes" id="UP000009168"/>
    </source>
</evidence>
<sequence length="1258" mass="145783">MYATQCGQLDILSIQRNDPYNINLQINIPNEGKTRTCNLQFSSDFKYLYQPVNTSNRSIDIYDLSQLTLNTKLLQQVSSYKNNNPQRNEDIRFSQDQKLLVMTYAQGIQIIDSSDLLNLKLLSEWKVPLQMNGFPRSVGISSNNQWVLIGVRSIGMYLVLNIEDPKNPILQNSFSTQGGEQVVISEIYNIAYLCDGSSGLAILDVSSLPQINIISRISIDGWANHCNPIQKENYMLISSMDYGMITLVNIQNKTNPIVYSKYVQDEQQSFGNCYFSDYSYGFSVSQFGLRAFPMTSQIKIHSSFIDITGSDSPIRLIQNELLQVGQVIELQLLMLYPTEGSLITNVFYYDNFQMNQLPYWITFVKSINSVIISVDKSSIDSQNIQGVFLNTLVVQVSVPLTSQSFIYEGLTNESQSNDIYNYYQQIGLIDGNNLITTVFNPNLQISFTVVQLATSELNQKLYKKVKLTFQRSIYYNPILFETQQSLSFDFKNQLGMIQTFSSTAQLTIQVNNPIMGFFVNKIYDGVISSIFVDSSGIIFSGSIQILNRILQNKILFSQNFPQNKIAVDNGQSHQFLIKLDDGINYGIKKLISFSDCTQSFIQIKSRVMQNPSLKLQSQIKNKYYNSIIPIIDETSIEFSSQTFEEPDGFQLSYQAYLQGSDGEFTILNSDYWLKFQNQFLRFYGSAPQTMFNQAVTIQIQATNGITVCSDQFTIYIYQLPLQFILNLLVSILTTLISIIGVYQYHSIVFNFLNFKNTFYSKETARINQIYFKVILLLGNNVLKAQKLVDQVLVQLQEDLKNESIKNIELQQINDNLKQSQIVKLITFDNSVNQQQQQQPQEKQQKNQQFKPPNKNFLQQQKKLILKLNQFYQQSKYDSNIQSFLCDIDGIIDMDKVVSFIRMSKLEYKFKGKKINMLDDLKYLEDSSSILHLCVFCLLSKYVLQQLPDQQFFYDYLKQYALQYNYYSPNDWYKNFIELQCQLNQEEHIKMSDICQQKLFQLYSFKDFQIQQAFESLKTSPHFKIIQNKFKYQNVKLNILKQALVSDALGMSSSGKFSKCQGESLLINISNIGSIQAYTKRSKKCLFDKSFFNYKKYGISQNIKLPCWMSIVNKHNFIILQGKPSIDDYEEFQIRITDTQNHILKTFDLEVKPQDLNTKSQQTRIIDKFIQKDECESKVNNTTFFPQDQFYTENFVQRYQNQTKESILYQQETDSIFSKIQKENQKQIFLPDEANSLDQIDNTHNTIYYSSIKKQKTLF</sequence>
<dbReference type="Proteomes" id="UP000009168">
    <property type="component" value="Unassembled WGS sequence"/>
</dbReference>
<evidence type="ECO:0000313" key="1">
    <source>
        <dbReference type="EMBL" id="EWS71949.1"/>
    </source>
</evidence>
<dbReference type="OrthoDB" id="327717at2759"/>
<evidence type="ECO:0008006" key="3">
    <source>
        <dbReference type="Google" id="ProtNLM"/>
    </source>
</evidence>
<dbReference type="RefSeq" id="XP_012655509.1">
    <property type="nucleotide sequence ID" value="XM_012800055.1"/>
</dbReference>
<accession>W7XGD9</accession>
<dbReference type="AlphaFoldDB" id="W7XGD9"/>
<gene>
    <name evidence="1" type="ORF">TTHERM_000703469</name>
</gene>
<protein>
    <recommendedName>
        <fullName evidence="3">Dystroglycan-type cadherin-like domain-containing protein</fullName>
    </recommendedName>
</protein>
<reference evidence="2" key="1">
    <citation type="journal article" date="2006" name="PLoS Biol.">
        <title>Macronuclear genome sequence of the ciliate Tetrahymena thermophila, a model eukaryote.</title>
        <authorList>
            <person name="Eisen J.A."/>
            <person name="Coyne R.S."/>
            <person name="Wu M."/>
            <person name="Wu D."/>
            <person name="Thiagarajan M."/>
            <person name="Wortman J.R."/>
            <person name="Badger J.H."/>
            <person name="Ren Q."/>
            <person name="Amedeo P."/>
            <person name="Jones K.M."/>
            <person name="Tallon L.J."/>
            <person name="Delcher A.L."/>
            <person name="Salzberg S.L."/>
            <person name="Silva J.C."/>
            <person name="Haas B.J."/>
            <person name="Majoros W.H."/>
            <person name="Farzad M."/>
            <person name="Carlton J.M."/>
            <person name="Smith R.K. Jr."/>
            <person name="Garg J."/>
            <person name="Pearlman R.E."/>
            <person name="Karrer K.M."/>
            <person name="Sun L."/>
            <person name="Manning G."/>
            <person name="Elde N.C."/>
            <person name="Turkewitz A.P."/>
            <person name="Asai D.J."/>
            <person name="Wilkes D.E."/>
            <person name="Wang Y."/>
            <person name="Cai H."/>
            <person name="Collins K."/>
            <person name="Stewart B.A."/>
            <person name="Lee S.R."/>
            <person name="Wilamowska K."/>
            <person name="Weinberg Z."/>
            <person name="Ruzzo W.L."/>
            <person name="Wloga D."/>
            <person name="Gaertig J."/>
            <person name="Frankel J."/>
            <person name="Tsao C.-C."/>
            <person name="Gorovsky M.A."/>
            <person name="Keeling P.J."/>
            <person name="Waller R.F."/>
            <person name="Patron N.J."/>
            <person name="Cherry J.M."/>
            <person name="Stover N.A."/>
            <person name="Krieger C.J."/>
            <person name="del Toro C."/>
            <person name="Ryder H.F."/>
            <person name="Williamson S.C."/>
            <person name="Barbeau R.A."/>
            <person name="Hamilton E.P."/>
            <person name="Orias E."/>
        </authorList>
    </citation>
    <scope>NUCLEOTIDE SEQUENCE [LARGE SCALE GENOMIC DNA]</scope>
    <source>
        <strain evidence="2">SB210</strain>
    </source>
</reference>
<organism evidence="1 2">
    <name type="scientific">Tetrahymena thermophila (strain SB210)</name>
    <dbReference type="NCBI Taxonomy" id="312017"/>
    <lineage>
        <taxon>Eukaryota</taxon>
        <taxon>Sar</taxon>
        <taxon>Alveolata</taxon>
        <taxon>Ciliophora</taxon>
        <taxon>Intramacronucleata</taxon>
        <taxon>Oligohymenophorea</taxon>
        <taxon>Hymenostomatida</taxon>
        <taxon>Tetrahymenina</taxon>
        <taxon>Tetrahymenidae</taxon>
        <taxon>Tetrahymena</taxon>
    </lineage>
</organism>
<proteinExistence type="predicted"/>
<dbReference type="GeneID" id="24440286"/>
<dbReference type="InterPro" id="IPR011044">
    <property type="entry name" value="Quino_amine_DH_bsu"/>
</dbReference>
<keyword evidence="2" id="KW-1185">Reference proteome</keyword>
<dbReference type="SUPFAM" id="SSF50969">
    <property type="entry name" value="YVTN repeat-like/Quinoprotein amine dehydrogenase"/>
    <property type="match status" value="1"/>
</dbReference>
<dbReference type="EMBL" id="GG662460">
    <property type="protein sequence ID" value="EWS71949.1"/>
    <property type="molecule type" value="Genomic_DNA"/>
</dbReference>